<feature type="non-terminal residue" evidence="1">
    <location>
        <position position="141"/>
    </location>
</feature>
<evidence type="ECO:0000313" key="1">
    <source>
        <dbReference type="EMBL" id="SUZ13895.1"/>
    </source>
</evidence>
<organism evidence="1">
    <name type="scientific">Blumeria graminis f. sp. tritici 96224</name>
    <dbReference type="NCBI Taxonomy" id="1268274"/>
    <lineage>
        <taxon>Eukaryota</taxon>
        <taxon>Fungi</taxon>
        <taxon>Dikarya</taxon>
        <taxon>Ascomycota</taxon>
        <taxon>Pezizomycotina</taxon>
        <taxon>Leotiomycetes</taxon>
        <taxon>Erysiphales</taxon>
        <taxon>Erysiphaceae</taxon>
        <taxon>Blumeria</taxon>
    </lineage>
</organism>
<accession>A0A381LJ62</accession>
<dbReference type="EMBL" id="UIGY01000249">
    <property type="protein sequence ID" value="SUZ13895.1"/>
    <property type="molecule type" value="Genomic_DNA"/>
</dbReference>
<dbReference type="OrthoDB" id="5326237at2759"/>
<proteinExistence type="predicted"/>
<dbReference type="AlphaFoldDB" id="A0A381LJ62"/>
<name>A0A381LJ62_BLUGR</name>
<protein>
    <submittedName>
        <fullName evidence="1">BgtA-20194</fullName>
    </submittedName>
</protein>
<reference evidence="1" key="1">
    <citation type="submission" date="2018-07" db="EMBL/GenBank/DDBJ databases">
        <authorList>
            <person name="Quirk P.G."/>
            <person name="Krulwich T.A."/>
        </authorList>
    </citation>
    <scope>NUCLEOTIDE SEQUENCE</scope>
    <source>
        <strain evidence="1">96224</strain>
    </source>
</reference>
<gene>
    <name evidence="1" type="ORF">BGT96224V2_LOCUS7059</name>
</gene>
<sequence>MTDNSPVVKLNVFDPNRSARINAPENQVAIDDATEVWDEEKLNKAMATMKEIHIKLRSLRTTIPRLLAPLAVQQPTPDSLYREFSQAIINTNQEIQDFRNIVSAEKSLKVFEHTREYQAKNPRGIRPWKFTEHPDWFVKDS</sequence>